<feature type="domain" description="Response regulatory" evidence="3">
    <location>
        <begin position="7"/>
        <end position="123"/>
    </location>
</feature>
<reference evidence="4 5" key="1">
    <citation type="submission" date="2018-07" db="EMBL/GenBank/DDBJ databases">
        <title>Genome analysis of Larkinella rosea.</title>
        <authorList>
            <person name="Zhou Z."/>
            <person name="Wang G."/>
        </authorList>
    </citation>
    <scope>NUCLEOTIDE SEQUENCE [LARGE SCALE GENOMIC DNA]</scope>
    <source>
        <strain evidence="5">zzj9</strain>
    </source>
</reference>
<dbReference type="SUPFAM" id="SSF52172">
    <property type="entry name" value="CheY-like"/>
    <property type="match status" value="1"/>
</dbReference>
<sequence length="149" mass="16519">MKVPKINLLIVESNRFLVRILQETLAPEFNVIVVSNGNEAMNLLEKGLSVDFIVTDLKVPKVDGLELIQLVRKSSRYHSLPILALSGSEDSNFRIRCLENGADDCMAKPFNPLELKAKIRAMLRRASNAFSRPAVGVAPFYAQAVPVRA</sequence>
<keyword evidence="5" id="KW-1185">Reference proteome</keyword>
<dbReference type="Gene3D" id="3.40.50.2300">
    <property type="match status" value="1"/>
</dbReference>
<dbReference type="InterPro" id="IPR001789">
    <property type="entry name" value="Sig_transdc_resp-reg_receiver"/>
</dbReference>
<dbReference type="InterPro" id="IPR011006">
    <property type="entry name" value="CheY-like_superfamily"/>
</dbReference>
<dbReference type="OrthoDB" id="9789181at2"/>
<dbReference type="Proteomes" id="UP000253383">
    <property type="component" value="Unassembled WGS sequence"/>
</dbReference>
<organism evidence="4 5">
    <name type="scientific">Larkinella punicea</name>
    <dbReference type="NCBI Taxonomy" id="2315727"/>
    <lineage>
        <taxon>Bacteria</taxon>
        <taxon>Pseudomonadati</taxon>
        <taxon>Bacteroidota</taxon>
        <taxon>Cytophagia</taxon>
        <taxon>Cytophagales</taxon>
        <taxon>Spirosomataceae</taxon>
        <taxon>Larkinella</taxon>
    </lineage>
</organism>
<dbReference type="RefSeq" id="WP_114405991.1">
    <property type="nucleotide sequence ID" value="NZ_QOWE01000007.1"/>
</dbReference>
<dbReference type="PANTHER" id="PTHR44591:SF3">
    <property type="entry name" value="RESPONSE REGULATORY DOMAIN-CONTAINING PROTEIN"/>
    <property type="match status" value="1"/>
</dbReference>
<name>A0A368JQ49_9BACT</name>
<dbReference type="Pfam" id="PF00072">
    <property type="entry name" value="Response_reg"/>
    <property type="match status" value="1"/>
</dbReference>
<feature type="modified residue" description="4-aspartylphosphate" evidence="2">
    <location>
        <position position="56"/>
    </location>
</feature>
<dbReference type="AlphaFoldDB" id="A0A368JQ49"/>
<dbReference type="GO" id="GO:0000160">
    <property type="term" value="P:phosphorelay signal transduction system"/>
    <property type="evidence" value="ECO:0007669"/>
    <property type="project" value="InterPro"/>
</dbReference>
<evidence type="ECO:0000313" key="5">
    <source>
        <dbReference type="Proteomes" id="UP000253383"/>
    </source>
</evidence>
<comment type="caution">
    <text evidence="4">The sequence shown here is derived from an EMBL/GenBank/DDBJ whole genome shotgun (WGS) entry which is preliminary data.</text>
</comment>
<accession>A0A368JQ49</accession>
<keyword evidence="1 2" id="KW-0597">Phosphoprotein</keyword>
<dbReference type="PANTHER" id="PTHR44591">
    <property type="entry name" value="STRESS RESPONSE REGULATOR PROTEIN 1"/>
    <property type="match status" value="1"/>
</dbReference>
<dbReference type="PROSITE" id="PS50110">
    <property type="entry name" value="RESPONSE_REGULATORY"/>
    <property type="match status" value="1"/>
</dbReference>
<gene>
    <name evidence="4" type="ORF">DUE52_10685</name>
</gene>
<evidence type="ECO:0000256" key="2">
    <source>
        <dbReference type="PROSITE-ProRule" id="PRU00169"/>
    </source>
</evidence>
<evidence type="ECO:0000313" key="4">
    <source>
        <dbReference type="EMBL" id="RCR69797.1"/>
    </source>
</evidence>
<proteinExistence type="predicted"/>
<dbReference type="SMART" id="SM00448">
    <property type="entry name" value="REC"/>
    <property type="match status" value="1"/>
</dbReference>
<protein>
    <submittedName>
        <fullName evidence="4">Response regulator</fullName>
    </submittedName>
</protein>
<evidence type="ECO:0000259" key="3">
    <source>
        <dbReference type="PROSITE" id="PS50110"/>
    </source>
</evidence>
<dbReference type="EMBL" id="QOWE01000007">
    <property type="protein sequence ID" value="RCR69797.1"/>
    <property type="molecule type" value="Genomic_DNA"/>
</dbReference>
<evidence type="ECO:0000256" key="1">
    <source>
        <dbReference type="ARBA" id="ARBA00022553"/>
    </source>
</evidence>
<dbReference type="InterPro" id="IPR050595">
    <property type="entry name" value="Bact_response_regulator"/>
</dbReference>